<evidence type="ECO:0000259" key="4">
    <source>
        <dbReference type="Pfam" id="PF01494"/>
    </source>
</evidence>
<protein>
    <submittedName>
        <fullName evidence="5">2-polyprenyl-6-methoxyphenol hydroxylase-like FAD-dependent oxidoreductase</fullName>
    </submittedName>
</protein>
<sequence>MTDRDTDVLIVGAGPAGLMLACELRLAGVSTTLVERDRQRPRHPRGFNLNARSLDLLARRGLADMFVAEGWRAPHAPSPGLPVELPLAGTTTGHPFTLGIPQNRVEELLEDHALAAGAELLRGHRLHTVEQDDTTVTAALTADGGERTIRAAYAVGCDGGRSTVRKIAGIAFPGTAATSHSLLGDVVLADPDALPFGVSTGPGGSVFAIPRPGYVRLITEDPHPPADRHAPVTLDRLQAAVDDALGRHVALTDPLWLTRFGDAARQAARYRSGRILLAGDAAHIHPPAGAIGLNIALDDAVNLGWKLAAVVHGTMPDPLLDTYHDERHPAGADVLAATRAQIILGRPDPALDPLKDLLTRLLTRPEANRALTETLTGLDTRYDVGAAAPEAHPWLGRLVPDLNLHTSAGAIRLSAALAAGRPVLLGLTAASDRGLAAAARSYDVAVIDARCPDHPGAGAVLVRPDGHAAWVRTTAGDASGDLDTALRRWCARRIRSDAGGR</sequence>
<dbReference type="AlphaFoldDB" id="A0A7X0D4X1"/>
<comment type="cofactor">
    <cofactor evidence="1">
        <name>FAD</name>
        <dbReference type="ChEBI" id="CHEBI:57692"/>
    </cofactor>
</comment>
<feature type="domain" description="FAD-binding" evidence="4">
    <location>
        <begin position="5"/>
        <end position="336"/>
    </location>
</feature>
<dbReference type="Gene3D" id="3.30.70.2450">
    <property type="match status" value="1"/>
</dbReference>
<reference evidence="5 6" key="1">
    <citation type="submission" date="2020-08" db="EMBL/GenBank/DDBJ databases">
        <title>Sequencing the genomes of 1000 actinobacteria strains.</title>
        <authorList>
            <person name="Klenk H.-P."/>
        </authorList>
    </citation>
    <scope>NUCLEOTIDE SEQUENCE [LARGE SCALE GENOMIC DNA]</scope>
    <source>
        <strain evidence="5 6">DSM 46659</strain>
    </source>
</reference>
<dbReference type="PROSITE" id="PS51257">
    <property type="entry name" value="PROKAR_LIPOPROTEIN"/>
    <property type="match status" value="1"/>
</dbReference>
<dbReference type="Gene3D" id="3.50.50.60">
    <property type="entry name" value="FAD/NAD(P)-binding domain"/>
    <property type="match status" value="1"/>
</dbReference>
<evidence type="ECO:0000256" key="3">
    <source>
        <dbReference type="ARBA" id="ARBA00022827"/>
    </source>
</evidence>
<proteinExistence type="predicted"/>
<dbReference type="Gene3D" id="3.40.30.120">
    <property type="match status" value="1"/>
</dbReference>
<comment type="caution">
    <text evidence="5">The sequence shown here is derived from an EMBL/GenBank/DDBJ whole genome shotgun (WGS) entry which is preliminary data.</text>
</comment>
<keyword evidence="2" id="KW-0285">Flavoprotein</keyword>
<dbReference type="InterPro" id="IPR036188">
    <property type="entry name" value="FAD/NAD-bd_sf"/>
</dbReference>
<dbReference type="Proteomes" id="UP000546642">
    <property type="component" value="Unassembled WGS sequence"/>
</dbReference>
<dbReference type="EMBL" id="JACHDS010000001">
    <property type="protein sequence ID" value="MBB6171633.1"/>
    <property type="molecule type" value="Genomic_DNA"/>
</dbReference>
<evidence type="ECO:0000313" key="6">
    <source>
        <dbReference type="Proteomes" id="UP000546642"/>
    </source>
</evidence>
<evidence type="ECO:0000256" key="2">
    <source>
        <dbReference type="ARBA" id="ARBA00022630"/>
    </source>
</evidence>
<dbReference type="InterPro" id="IPR002938">
    <property type="entry name" value="FAD-bd"/>
</dbReference>
<keyword evidence="6" id="KW-1185">Reference proteome</keyword>
<dbReference type="PANTHER" id="PTHR43004:SF19">
    <property type="entry name" value="BINDING MONOOXYGENASE, PUTATIVE (JCVI)-RELATED"/>
    <property type="match status" value="1"/>
</dbReference>
<organism evidence="5 6">
    <name type="scientific">Nocardiopsis mwathae</name>
    <dbReference type="NCBI Taxonomy" id="1472723"/>
    <lineage>
        <taxon>Bacteria</taxon>
        <taxon>Bacillati</taxon>
        <taxon>Actinomycetota</taxon>
        <taxon>Actinomycetes</taxon>
        <taxon>Streptosporangiales</taxon>
        <taxon>Nocardiopsidaceae</taxon>
        <taxon>Nocardiopsis</taxon>
    </lineage>
</organism>
<evidence type="ECO:0000313" key="5">
    <source>
        <dbReference type="EMBL" id="MBB6171633.1"/>
    </source>
</evidence>
<dbReference type="GO" id="GO:0016709">
    <property type="term" value="F:oxidoreductase activity, acting on paired donors, with incorporation or reduction of molecular oxygen, NAD(P)H as one donor, and incorporation of one atom of oxygen"/>
    <property type="evidence" value="ECO:0007669"/>
    <property type="project" value="UniProtKB-ARBA"/>
</dbReference>
<evidence type="ECO:0000256" key="1">
    <source>
        <dbReference type="ARBA" id="ARBA00001974"/>
    </source>
</evidence>
<dbReference type="Pfam" id="PF01494">
    <property type="entry name" value="FAD_binding_3"/>
    <property type="match status" value="1"/>
</dbReference>
<dbReference type="PANTHER" id="PTHR43004">
    <property type="entry name" value="TRK SYSTEM POTASSIUM UPTAKE PROTEIN"/>
    <property type="match status" value="1"/>
</dbReference>
<accession>A0A7X0D4X1</accession>
<name>A0A7X0D4X1_9ACTN</name>
<dbReference type="Pfam" id="PF21274">
    <property type="entry name" value="Rng_hyd_C"/>
    <property type="match status" value="1"/>
</dbReference>
<dbReference type="SUPFAM" id="SSF51905">
    <property type="entry name" value="FAD/NAD(P)-binding domain"/>
    <property type="match status" value="1"/>
</dbReference>
<keyword evidence="3" id="KW-0274">FAD</keyword>
<dbReference type="InterPro" id="IPR050641">
    <property type="entry name" value="RIFMO-like"/>
</dbReference>
<dbReference type="GO" id="GO:0071949">
    <property type="term" value="F:FAD binding"/>
    <property type="evidence" value="ECO:0007669"/>
    <property type="project" value="InterPro"/>
</dbReference>
<dbReference type="RefSeq" id="WP_184074869.1">
    <property type="nucleotide sequence ID" value="NZ_JACHDS010000001.1"/>
</dbReference>
<gene>
    <name evidence="5" type="ORF">HNR23_001693</name>
</gene>
<dbReference type="PRINTS" id="PR00420">
    <property type="entry name" value="RNGMNOXGNASE"/>
</dbReference>